<accession>A0ABW8NBY5</accession>
<feature type="domain" description="Integrase catalytic" evidence="3">
    <location>
        <begin position="409"/>
        <end position="572"/>
    </location>
</feature>
<dbReference type="InterPro" id="IPR001584">
    <property type="entry name" value="Integrase_cat-core"/>
</dbReference>
<dbReference type="Gene3D" id="3.30.420.10">
    <property type="entry name" value="Ribonuclease H-like superfamily/Ribonuclease H"/>
    <property type="match status" value="1"/>
</dbReference>
<keyword evidence="1" id="KW-0233">DNA recombination</keyword>
<reference evidence="4 5" key="1">
    <citation type="submission" date="2024-10" db="EMBL/GenBank/DDBJ databases">
        <title>Novel secondary metabolite-producing bacteria for plant disease control.</title>
        <authorList>
            <person name="Chevrette M."/>
        </authorList>
    </citation>
    <scope>NUCLEOTIDE SEQUENCE [LARGE SCALE GENOMIC DNA]</scope>
    <source>
        <strain evidence="4 5">J30 TE3557</strain>
    </source>
</reference>
<dbReference type="InterPro" id="IPR053392">
    <property type="entry name" value="Transposase_IS30-like"/>
</dbReference>
<dbReference type="NCBIfam" id="NF033563">
    <property type="entry name" value="transpos_IS30"/>
    <property type="match status" value="1"/>
</dbReference>
<keyword evidence="5" id="KW-1185">Reference proteome</keyword>
<dbReference type="InterPro" id="IPR025246">
    <property type="entry name" value="IS30-like_HTH"/>
</dbReference>
<dbReference type="InterPro" id="IPR036397">
    <property type="entry name" value="RNaseH_sf"/>
</dbReference>
<evidence type="ECO:0000259" key="3">
    <source>
        <dbReference type="PROSITE" id="PS50994"/>
    </source>
</evidence>
<evidence type="ECO:0000313" key="4">
    <source>
        <dbReference type="EMBL" id="MFK4641095.1"/>
    </source>
</evidence>
<dbReference type="PROSITE" id="PS50994">
    <property type="entry name" value="INTEGRASE"/>
    <property type="match status" value="1"/>
</dbReference>
<dbReference type="InterPro" id="IPR051917">
    <property type="entry name" value="Transposase-Integrase"/>
</dbReference>
<dbReference type="Pfam" id="PF13936">
    <property type="entry name" value="HTH_38"/>
    <property type="match status" value="1"/>
</dbReference>
<dbReference type="InterPro" id="IPR012337">
    <property type="entry name" value="RNaseH-like_sf"/>
</dbReference>
<dbReference type="PANTHER" id="PTHR10948">
    <property type="entry name" value="TRANSPOSASE"/>
    <property type="match status" value="1"/>
</dbReference>
<dbReference type="Proteomes" id="UP001620520">
    <property type="component" value="Unassembled WGS sequence"/>
</dbReference>
<dbReference type="RefSeq" id="WP_404595492.1">
    <property type="nucleotide sequence ID" value="NZ_JBIYEW010000003.1"/>
</dbReference>
<organism evidence="4 5">
    <name type="scientific">Paenarthrobacter histidinolovorans</name>
    <dbReference type="NCBI Taxonomy" id="43664"/>
    <lineage>
        <taxon>Bacteria</taxon>
        <taxon>Bacillati</taxon>
        <taxon>Actinomycetota</taxon>
        <taxon>Actinomycetes</taxon>
        <taxon>Micrococcales</taxon>
        <taxon>Micrococcaceae</taxon>
        <taxon>Paenarthrobacter</taxon>
    </lineage>
</organism>
<feature type="compositionally biased region" description="Basic and acidic residues" evidence="2">
    <location>
        <begin position="284"/>
        <end position="308"/>
    </location>
</feature>
<feature type="region of interest" description="Disordered" evidence="2">
    <location>
        <begin position="284"/>
        <end position="317"/>
    </location>
</feature>
<gene>
    <name evidence="4" type="ORF">ABIA52_003984</name>
</gene>
<comment type="caution">
    <text evidence="4">The sequence shown here is derived from an EMBL/GenBank/DDBJ whole genome shotgun (WGS) entry which is preliminary data.</text>
</comment>
<evidence type="ECO:0000256" key="2">
    <source>
        <dbReference type="SAM" id="MobiDB-lite"/>
    </source>
</evidence>
<sequence length="579" mass="66186">MYQQFDSPTGVRFLALIKEGKSFRESVRVTGIGKETGYRWLRDEYLRFRRKGFDHVAAQVELGFTSRNAEKWNELFLRGSGRHHFRVDAAVEEAFWSAYSTGMSVLAAATSAGVRHTTGYRWVYRRFITLRSQLPLAEVVNLLRLSPGTSFRWESQRRKELEVEKARLLKAERDAIRTARIVAERVAAPLSPARKRRALRETRYWELVGSGASNAAACRMLGVSRVIGTRLRNQRAQQPRAGLKPPSGRYLCLRERLHMADLLRMGCSLRQIGRELGRHASTIKRELDRHRDPRGRYLPHVADHEARSQRRRPRERKLQANQRLHALVQTKLTSHWSPEQICGWLALEFPAEPGLRLCPETIYQALLFGDHGGLRTDGKPRLRTGRKIRKHRWRTGSGHGSVVQNMTMISERPAEVETKEEAGHWEGDLIVGVGSASAMVTLRERKTHHGIIINLPHGHTAVQTNQAIITAFSTMPTHLKRTLTWDQGVEMARHQELSAATGLRIYFAERSSPWQRGANENFNGLARQYFPKGTDLSVHTDEHVKKVCDELNARPRKSLNYRSPATALRAEYRIHTGLE</sequence>
<dbReference type="SUPFAM" id="SSF53098">
    <property type="entry name" value="Ribonuclease H-like"/>
    <property type="match status" value="1"/>
</dbReference>
<dbReference type="EMBL" id="JBIYEW010000003">
    <property type="protein sequence ID" value="MFK4641095.1"/>
    <property type="molecule type" value="Genomic_DNA"/>
</dbReference>
<evidence type="ECO:0000313" key="5">
    <source>
        <dbReference type="Proteomes" id="UP001620520"/>
    </source>
</evidence>
<dbReference type="PANTHER" id="PTHR10948:SF23">
    <property type="entry name" value="TRANSPOSASE INSI FOR INSERTION SEQUENCE ELEMENT IS30A-RELATED"/>
    <property type="match status" value="1"/>
</dbReference>
<name>A0ABW8NBY5_9MICC</name>
<protein>
    <submittedName>
        <fullName evidence="4">IS30 family transposase</fullName>
    </submittedName>
</protein>
<evidence type="ECO:0000256" key="1">
    <source>
        <dbReference type="ARBA" id="ARBA00023172"/>
    </source>
</evidence>
<proteinExistence type="predicted"/>